<dbReference type="InterPro" id="IPR017871">
    <property type="entry name" value="ABC_transporter-like_CS"/>
</dbReference>
<evidence type="ECO:0000256" key="4">
    <source>
        <dbReference type="ARBA" id="ARBA00022840"/>
    </source>
</evidence>
<evidence type="ECO:0000256" key="2">
    <source>
        <dbReference type="ARBA" id="ARBA00022737"/>
    </source>
</evidence>
<evidence type="ECO:0000313" key="8">
    <source>
        <dbReference type="EnsemblProtists" id="EKX50744"/>
    </source>
</evidence>
<dbReference type="PROSITE" id="PS50893">
    <property type="entry name" value="ABC_TRANSPORTER_2"/>
    <property type="match status" value="2"/>
</dbReference>
<dbReference type="SUPFAM" id="SSF52540">
    <property type="entry name" value="P-loop containing nucleoside triphosphate hydrolases"/>
    <property type="match status" value="2"/>
</dbReference>
<dbReference type="FunFam" id="3.40.50.300:FF:000104">
    <property type="entry name" value="ATP-binding cassette sub-family F member 3"/>
    <property type="match status" value="1"/>
</dbReference>
<dbReference type="STRING" id="905079.L1JR34"/>
<keyword evidence="9" id="KW-1185">Reference proteome</keyword>
<dbReference type="HOGENOM" id="CLU_000604_36_6_1"/>
<reference evidence="7 9" key="1">
    <citation type="journal article" date="2012" name="Nature">
        <title>Algal genomes reveal evolutionary mosaicism and the fate of nucleomorphs.</title>
        <authorList>
            <consortium name="DOE Joint Genome Institute"/>
            <person name="Curtis B.A."/>
            <person name="Tanifuji G."/>
            <person name="Burki F."/>
            <person name="Gruber A."/>
            <person name="Irimia M."/>
            <person name="Maruyama S."/>
            <person name="Arias M.C."/>
            <person name="Ball S.G."/>
            <person name="Gile G.H."/>
            <person name="Hirakawa Y."/>
            <person name="Hopkins J.F."/>
            <person name="Kuo A."/>
            <person name="Rensing S.A."/>
            <person name="Schmutz J."/>
            <person name="Symeonidi A."/>
            <person name="Elias M."/>
            <person name="Eveleigh R.J."/>
            <person name="Herman E.K."/>
            <person name="Klute M.J."/>
            <person name="Nakayama T."/>
            <person name="Obornik M."/>
            <person name="Reyes-Prieto A."/>
            <person name="Armbrust E.V."/>
            <person name="Aves S.J."/>
            <person name="Beiko R.G."/>
            <person name="Coutinho P."/>
            <person name="Dacks J.B."/>
            <person name="Durnford D.G."/>
            <person name="Fast N.M."/>
            <person name="Green B.R."/>
            <person name="Grisdale C.J."/>
            <person name="Hempel F."/>
            <person name="Henrissat B."/>
            <person name="Hoppner M.P."/>
            <person name="Ishida K."/>
            <person name="Kim E."/>
            <person name="Koreny L."/>
            <person name="Kroth P.G."/>
            <person name="Liu Y."/>
            <person name="Malik S.B."/>
            <person name="Maier U.G."/>
            <person name="McRose D."/>
            <person name="Mock T."/>
            <person name="Neilson J.A."/>
            <person name="Onodera N.T."/>
            <person name="Poole A.M."/>
            <person name="Pritham E.J."/>
            <person name="Richards T.A."/>
            <person name="Rocap G."/>
            <person name="Roy S.W."/>
            <person name="Sarai C."/>
            <person name="Schaack S."/>
            <person name="Shirato S."/>
            <person name="Slamovits C.H."/>
            <person name="Spencer D.F."/>
            <person name="Suzuki S."/>
            <person name="Worden A.Z."/>
            <person name="Zauner S."/>
            <person name="Barry K."/>
            <person name="Bell C."/>
            <person name="Bharti A.K."/>
            <person name="Crow J.A."/>
            <person name="Grimwood J."/>
            <person name="Kramer R."/>
            <person name="Lindquist E."/>
            <person name="Lucas S."/>
            <person name="Salamov A."/>
            <person name="McFadden G.I."/>
            <person name="Lane C.E."/>
            <person name="Keeling P.J."/>
            <person name="Gray M.W."/>
            <person name="Grigoriev I.V."/>
            <person name="Archibald J.M."/>
        </authorList>
    </citation>
    <scope>NUCLEOTIDE SEQUENCE</scope>
    <source>
        <strain evidence="7 9">CCMP2712</strain>
    </source>
</reference>
<evidence type="ECO:0000256" key="1">
    <source>
        <dbReference type="ARBA" id="ARBA00004229"/>
    </source>
</evidence>
<reference evidence="9" key="2">
    <citation type="submission" date="2012-11" db="EMBL/GenBank/DDBJ databases">
        <authorList>
            <person name="Kuo A."/>
            <person name="Curtis B.A."/>
            <person name="Tanifuji G."/>
            <person name="Burki F."/>
            <person name="Gruber A."/>
            <person name="Irimia M."/>
            <person name="Maruyama S."/>
            <person name="Arias M.C."/>
            <person name="Ball S.G."/>
            <person name="Gile G.H."/>
            <person name="Hirakawa Y."/>
            <person name="Hopkins J.F."/>
            <person name="Rensing S.A."/>
            <person name="Schmutz J."/>
            <person name="Symeonidi A."/>
            <person name="Elias M."/>
            <person name="Eveleigh R.J."/>
            <person name="Herman E.K."/>
            <person name="Klute M.J."/>
            <person name="Nakayama T."/>
            <person name="Obornik M."/>
            <person name="Reyes-Prieto A."/>
            <person name="Armbrust E.V."/>
            <person name="Aves S.J."/>
            <person name="Beiko R.G."/>
            <person name="Coutinho P."/>
            <person name="Dacks J.B."/>
            <person name="Durnford D.G."/>
            <person name="Fast N.M."/>
            <person name="Green B.R."/>
            <person name="Grisdale C."/>
            <person name="Hempe F."/>
            <person name="Henrissat B."/>
            <person name="Hoppner M.P."/>
            <person name="Ishida K.-I."/>
            <person name="Kim E."/>
            <person name="Koreny L."/>
            <person name="Kroth P.G."/>
            <person name="Liu Y."/>
            <person name="Malik S.-B."/>
            <person name="Maier U.G."/>
            <person name="McRose D."/>
            <person name="Mock T."/>
            <person name="Neilson J.A."/>
            <person name="Onodera N.T."/>
            <person name="Poole A.M."/>
            <person name="Pritham E.J."/>
            <person name="Richards T.A."/>
            <person name="Rocap G."/>
            <person name="Roy S.W."/>
            <person name="Sarai C."/>
            <person name="Schaack S."/>
            <person name="Shirato S."/>
            <person name="Slamovits C.H."/>
            <person name="Spencer D.F."/>
            <person name="Suzuki S."/>
            <person name="Worden A.Z."/>
            <person name="Zauner S."/>
            <person name="Barry K."/>
            <person name="Bell C."/>
            <person name="Bharti A.K."/>
            <person name="Crow J.A."/>
            <person name="Grimwood J."/>
            <person name="Kramer R."/>
            <person name="Lindquist E."/>
            <person name="Lucas S."/>
            <person name="Salamov A."/>
            <person name="McFadden G.I."/>
            <person name="Lane C.E."/>
            <person name="Keeling P.J."/>
            <person name="Gray M.W."/>
            <person name="Grigoriev I.V."/>
            <person name="Archibald J.M."/>
        </authorList>
    </citation>
    <scope>NUCLEOTIDE SEQUENCE</scope>
    <source>
        <strain evidence="9">CCMP2712</strain>
    </source>
</reference>
<gene>
    <name evidence="7" type="ORF">GUITHDRAFT_157245</name>
</gene>
<dbReference type="OMA" id="QYEGTML"/>
<keyword evidence="5" id="KW-0175">Coiled coil</keyword>
<dbReference type="eggNOG" id="KOG0927">
    <property type="taxonomic scope" value="Eukaryota"/>
</dbReference>
<dbReference type="OrthoDB" id="2110130at2759"/>
<dbReference type="AlphaFoldDB" id="L1JR34"/>
<dbReference type="GO" id="GO:0009507">
    <property type="term" value="C:chloroplast"/>
    <property type="evidence" value="ECO:0007669"/>
    <property type="project" value="UniProtKB-SubCell"/>
</dbReference>
<feature type="domain" description="ABC transporter" evidence="6">
    <location>
        <begin position="411"/>
        <end position="630"/>
    </location>
</feature>
<dbReference type="Proteomes" id="UP000011087">
    <property type="component" value="Unassembled WGS sequence"/>
</dbReference>
<dbReference type="EnsemblProtists" id="EKX50744">
    <property type="protein sequence ID" value="EKX50744"/>
    <property type="gene ID" value="GUITHDRAFT_157245"/>
</dbReference>
<dbReference type="InterPro" id="IPR003593">
    <property type="entry name" value="AAA+_ATPase"/>
</dbReference>
<name>L1JR34_GUITC</name>
<evidence type="ECO:0000313" key="7">
    <source>
        <dbReference type="EMBL" id="EKX50744.1"/>
    </source>
</evidence>
<dbReference type="EMBL" id="JH992977">
    <property type="protein sequence ID" value="EKX50744.1"/>
    <property type="molecule type" value="Genomic_DNA"/>
</dbReference>
<dbReference type="PaxDb" id="55529-EKX50744"/>
<dbReference type="Pfam" id="PF00005">
    <property type="entry name" value="ABC_tran"/>
    <property type="match status" value="2"/>
</dbReference>
<dbReference type="GeneID" id="17307421"/>
<feature type="coiled-coil region" evidence="5">
    <location>
        <begin position="170"/>
        <end position="197"/>
    </location>
</feature>
<dbReference type="Pfam" id="PF12848">
    <property type="entry name" value="ABC_tran_Xtn"/>
    <property type="match status" value="1"/>
</dbReference>
<dbReference type="InterPro" id="IPR003439">
    <property type="entry name" value="ABC_transporter-like_ATP-bd"/>
</dbReference>
<dbReference type="CDD" id="cd03221">
    <property type="entry name" value="ABCF_EF-3"/>
    <property type="match status" value="2"/>
</dbReference>
<dbReference type="InterPro" id="IPR050611">
    <property type="entry name" value="ABCF"/>
</dbReference>
<evidence type="ECO:0000256" key="5">
    <source>
        <dbReference type="SAM" id="Coils"/>
    </source>
</evidence>
<dbReference type="InterPro" id="IPR027417">
    <property type="entry name" value="P-loop_NTPase"/>
</dbReference>
<dbReference type="InterPro" id="IPR032781">
    <property type="entry name" value="ABC_tran_Xtn"/>
</dbReference>
<comment type="subcellular location">
    <subcellularLocation>
        <location evidence="1">Plastid</location>
        <location evidence="1">Chloroplast</location>
    </subcellularLocation>
</comment>
<keyword evidence="3" id="KW-0547">Nucleotide-binding</keyword>
<dbReference type="KEGG" id="gtt:GUITHDRAFT_157245"/>
<keyword evidence="2" id="KW-0677">Repeat</keyword>
<protein>
    <recommendedName>
        <fullName evidence="6">ABC transporter domain-containing protein</fullName>
    </recommendedName>
</protein>
<dbReference type="PANTHER" id="PTHR19211:SF15">
    <property type="entry name" value="ATP-BINDING CASSETTE SUB-FAMILY F MEMBER 2"/>
    <property type="match status" value="1"/>
</dbReference>
<accession>L1JR34</accession>
<sequence>MADSPCFPCSVLSNIRTNVFFKISVLAILCSCPALLAGIPAGDAAVQVSATIGGRKGVTWNMQARHFSLKHLEHFHAHRPAYSLGLRGGNLESHEGSRDIKIGSFSLEVYGKVLIQDTTIELNYGRRYGLLGANGVGKTSFLKALAARLVPIPEFHDIFILSEEAKSTNMSALEYVVAAAEHEVNRLEKKVEVIIEQHGPDADELQHIYDRIDSIGPATLKVRAGKLLAGLGFDAERMAKQTKDMSGGWRMRVALAEALFVRPSILLLDEPTNHLDLGSVVWLEDYLSRYDSILVVTSHSQDFLNGVCTNIMELRQMKLTYWTGNYDQFVKTKTEQEANQMKLYYKQQDEIKHMKEFIASCGTYANLVRQAKSRQKVLDKMEEDGLIQPVVTDKKIKIEFPQCDKLVPPVIAFTDVAFSYSGKPEDYLYENLNIGIDSDSRVALVGPNGAGKSTLLKLMCGRLHPSKGSITIKHGTRLGVFDQHMAEKLDLDLSPIEYMQKRFPGKFKDLQDWRTAVGRFGVTGKQQMEPIRKMSDGQKRRVVWAELWLMSPNMLLLDEPTNHLDMESIDALAEGIKQFQGGLLLISHDFRLIDQVAQEVWVCEKGVTKWTKGIREYKELLKEQMLEAQKGS</sequence>
<keyword evidence="4" id="KW-0067">ATP-binding</keyword>
<evidence type="ECO:0000256" key="3">
    <source>
        <dbReference type="ARBA" id="ARBA00022741"/>
    </source>
</evidence>
<organism evidence="7">
    <name type="scientific">Guillardia theta (strain CCMP2712)</name>
    <name type="common">Cryptophyte</name>
    <dbReference type="NCBI Taxonomy" id="905079"/>
    <lineage>
        <taxon>Eukaryota</taxon>
        <taxon>Cryptophyceae</taxon>
        <taxon>Pyrenomonadales</taxon>
        <taxon>Geminigeraceae</taxon>
        <taxon>Guillardia</taxon>
    </lineage>
</organism>
<evidence type="ECO:0000259" key="6">
    <source>
        <dbReference type="PROSITE" id="PS50893"/>
    </source>
</evidence>
<dbReference type="GO" id="GO:0016887">
    <property type="term" value="F:ATP hydrolysis activity"/>
    <property type="evidence" value="ECO:0007669"/>
    <property type="project" value="InterPro"/>
</dbReference>
<evidence type="ECO:0000313" key="9">
    <source>
        <dbReference type="Proteomes" id="UP000011087"/>
    </source>
</evidence>
<dbReference type="RefSeq" id="XP_005837724.1">
    <property type="nucleotide sequence ID" value="XM_005837667.1"/>
</dbReference>
<dbReference type="Gene3D" id="3.40.50.300">
    <property type="entry name" value="P-loop containing nucleotide triphosphate hydrolases"/>
    <property type="match status" value="2"/>
</dbReference>
<dbReference type="PANTHER" id="PTHR19211">
    <property type="entry name" value="ATP-BINDING TRANSPORT PROTEIN-RELATED"/>
    <property type="match status" value="1"/>
</dbReference>
<dbReference type="FunFam" id="3.40.50.300:FF:000011">
    <property type="entry name" value="Putative ABC transporter ATP-binding component"/>
    <property type="match status" value="1"/>
</dbReference>
<dbReference type="PROSITE" id="PS00211">
    <property type="entry name" value="ABC_TRANSPORTER_1"/>
    <property type="match status" value="1"/>
</dbReference>
<feature type="domain" description="ABC transporter" evidence="6">
    <location>
        <begin position="100"/>
        <end position="341"/>
    </location>
</feature>
<dbReference type="GO" id="GO:0005524">
    <property type="term" value="F:ATP binding"/>
    <property type="evidence" value="ECO:0007669"/>
    <property type="project" value="UniProtKB-KW"/>
</dbReference>
<reference evidence="8" key="3">
    <citation type="submission" date="2016-03" db="UniProtKB">
        <authorList>
            <consortium name="EnsemblProtists"/>
        </authorList>
    </citation>
    <scope>IDENTIFICATION</scope>
</reference>
<dbReference type="SMART" id="SM00382">
    <property type="entry name" value="AAA"/>
    <property type="match status" value="2"/>
</dbReference>
<proteinExistence type="predicted"/>